<dbReference type="Proteomes" id="UP000295701">
    <property type="component" value="Unassembled WGS sequence"/>
</dbReference>
<dbReference type="InterPro" id="IPR050464">
    <property type="entry name" value="Zeta_carotene_desat/Oxidored"/>
</dbReference>
<accession>A0A4R6A9L1</accession>
<feature type="domain" description="Amine oxidase" evidence="1">
    <location>
        <begin position="206"/>
        <end position="410"/>
    </location>
</feature>
<evidence type="ECO:0000259" key="1">
    <source>
        <dbReference type="Pfam" id="PF01593"/>
    </source>
</evidence>
<dbReference type="Pfam" id="PF01593">
    <property type="entry name" value="Amino_oxidase"/>
    <property type="match status" value="2"/>
</dbReference>
<evidence type="ECO:0000313" key="3">
    <source>
        <dbReference type="Proteomes" id="UP000295701"/>
    </source>
</evidence>
<evidence type="ECO:0000313" key="2">
    <source>
        <dbReference type="EMBL" id="TDL77743.1"/>
    </source>
</evidence>
<dbReference type="OrthoDB" id="7849608at2"/>
<dbReference type="InterPro" id="IPR036188">
    <property type="entry name" value="FAD/NAD-bd_sf"/>
</dbReference>
<dbReference type="AlphaFoldDB" id="A0A4R6A9L1"/>
<dbReference type="InterPro" id="IPR017830">
    <property type="entry name" value="SQase_HpnE"/>
</dbReference>
<dbReference type="Gene3D" id="3.50.50.60">
    <property type="entry name" value="FAD/NAD(P)-binding domain"/>
    <property type="match status" value="2"/>
</dbReference>
<sequence>MRRAYVIGAGLAGLAAAERLSARGVAVTVFEATPKAGGRCRSFRDERLGRVIDNGNHLILSGNRAVLDYADRIGGGHLLDIGRAAYPFLDLATGRGWTVAPGRGPLGALSNGARPPDLGAGAMLADLARLVAAGPARSVTGAVGGSPAFPTFWDPMTRAVLNEPPDTASAALLRAALLRSFARGAGAAAPVFAPEGLGTALVDPALALLARRGVEMRMRHAAEALQGDDRLRTLRIAGGEIAMGEGEAAILALPARQAGGLVPHLPVPRAGLSILNAHFRTGDTELPPLLALVHADAQWLFRRGDVVSVTVSAFEASALAELPRDAALARLWGDVRRAAAAFGPPLPEAMPPARLLRERAATFDQTARGARGRSGPATPWPNLFLAGDHTATGLPATIEGAVRSGLAAADMALSRGV</sequence>
<organism evidence="2 3">
    <name type="scientific">Palleronia sediminis</name>
    <dbReference type="NCBI Taxonomy" id="2547833"/>
    <lineage>
        <taxon>Bacteria</taxon>
        <taxon>Pseudomonadati</taxon>
        <taxon>Pseudomonadota</taxon>
        <taxon>Alphaproteobacteria</taxon>
        <taxon>Rhodobacterales</taxon>
        <taxon>Roseobacteraceae</taxon>
        <taxon>Palleronia</taxon>
    </lineage>
</organism>
<dbReference type="GO" id="GO:0016491">
    <property type="term" value="F:oxidoreductase activity"/>
    <property type="evidence" value="ECO:0007669"/>
    <property type="project" value="InterPro"/>
</dbReference>
<dbReference type="NCBIfam" id="TIGR03467">
    <property type="entry name" value="HpnE"/>
    <property type="match status" value="1"/>
</dbReference>
<feature type="domain" description="Amine oxidase" evidence="1">
    <location>
        <begin position="11"/>
        <end position="74"/>
    </location>
</feature>
<keyword evidence="3" id="KW-1185">Reference proteome</keyword>
<dbReference type="InterPro" id="IPR002937">
    <property type="entry name" value="Amino_oxidase"/>
</dbReference>
<comment type="caution">
    <text evidence="2">The sequence shown here is derived from an EMBL/GenBank/DDBJ whole genome shotgun (WGS) entry which is preliminary data.</text>
</comment>
<name>A0A4R6A9L1_9RHOB</name>
<dbReference type="PRINTS" id="PR00419">
    <property type="entry name" value="ADXRDTASE"/>
</dbReference>
<reference evidence="2 3" key="1">
    <citation type="submission" date="2019-03" db="EMBL/GenBank/DDBJ databases">
        <title>Primorskyibacter sp. SS33 isolated from sediments.</title>
        <authorList>
            <person name="Xunke S."/>
        </authorList>
    </citation>
    <scope>NUCLEOTIDE SEQUENCE [LARGE SCALE GENOMIC DNA]</scope>
    <source>
        <strain evidence="2 3">SS33</strain>
    </source>
</reference>
<proteinExistence type="predicted"/>
<gene>
    <name evidence="2" type="ORF">E2L08_13045</name>
</gene>
<dbReference type="EMBL" id="SNAA01000015">
    <property type="protein sequence ID" value="TDL77743.1"/>
    <property type="molecule type" value="Genomic_DNA"/>
</dbReference>
<protein>
    <recommendedName>
        <fullName evidence="1">Amine oxidase domain-containing protein</fullName>
    </recommendedName>
</protein>
<dbReference type="PANTHER" id="PTHR42923:SF47">
    <property type="entry name" value="BLR3003 PROTEIN"/>
    <property type="match status" value="1"/>
</dbReference>
<dbReference type="PANTHER" id="PTHR42923">
    <property type="entry name" value="PROTOPORPHYRINOGEN OXIDASE"/>
    <property type="match status" value="1"/>
</dbReference>
<dbReference type="SUPFAM" id="SSF51905">
    <property type="entry name" value="FAD/NAD(P)-binding domain"/>
    <property type="match status" value="1"/>
</dbReference>